<comment type="caution">
    <text evidence="1">The sequence shown here is derived from an EMBL/GenBank/DDBJ whole genome shotgun (WGS) entry which is preliminary data.</text>
</comment>
<dbReference type="Proteomes" id="UP000249390">
    <property type="component" value="Unassembled WGS sequence"/>
</dbReference>
<dbReference type="EMBL" id="NQVE01000169">
    <property type="protein sequence ID" value="RAL42543.1"/>
    <property type="molecule type" value="Genomic_DNA"/>
</dbReference>
<accession>A0A328DF56</accession>
<keyword evidence="2" id="KW-1185">Reference proteome</keyword>
<proteinExistence type="predicted"/>
<gene>
    <name evidence="1" type="ORF">DM860_011161</name>
</gene>
<name>A0A328DF56_9ASTE</name>
<dbReference type="AlphaFoldDB" id="A0A328DF56"/>
<reference evidence="1 2" key="1">
    <citation type="submission" date="2018-06" db="EMBL/GenBank/DDBJ databases">
        <title>The Genome of Cuscuta australis (Dodder) Provides Insight into the Evolution of Plant Parasitism.</title>
        <authorList>
            <person name="Liu H."/>
        </authorList>
    </citation>
    <scope>NUCLEOTIDE SEQUENCE [LARGE SCALE GENOMIC DNA]</scope>
    <source>
        <strain evidence="2">cv. Yunnan</strain>
        <tissue evidence="1">Vines</tissue>
    </source>
</reference>
<protein>
    <submittedName>
        <fullName evidence="1">Uncharacterized protein</fullName>
    </submittedName>
</protein>
<evidence type="ECO:0000313" key="1">
    <source>
        <dbReference type="EMBL" id="RAL42543.1"/>
    </source>
</evidence>
<evidence type="ECO:0000313" key="2">
    <source>
        <dbReference type="Proteomes" id="UP000249390"/>
    </source>
</evidence>
<organism evidence="1 2">
    <name type="scientific">Cuscuta australis</name>
    <dbReference type="NCBI Taxonomy" id="267555"/>
    <lineage>
        <taxon>Eukaryota</taxon>
        <taxon>Viridiplantae</taxon>
        <taxon>Streptophyta</taxon>
        <taxon>Embryophyta</taxon>
        <taxon>Tracheophyta</taxon>
        <taxon>Spermatophyta</taxon>
        <taxon>Magnoliopsida</taxon>
        <taxon>eudicotyledons</taxon>
        <taxon>Gunneridae</taxon>
        <taxon>Pentapetalae</taxon>
        <taxon>asterids</taxon>
        <taxon>lamiids</taxon>
        <taxon>Solanales</taxon>
        <taxon>Convolvulaceae</taxon>
        <taxon>Cuscuteae</taxon>
        <taxon>Cuscuta</taxon>
        <taxon>Cuscuta subgen. Grammica</taxon>
        <taxon>Cuscuta sect. Cleistogrammica</taxon>
    </lineage>
</organism>
<sequence length="152" mass="16691">MSYTPKSLKGKLPGFANTSHPSNVVASVLFFVKGYLLSSGHTDLINGGEFHEDSRQDSPFKGCMTPEVPRHDASIRRSEYREGLRHNTPNHLDLSHDSPCTRGGSYEGLKHDDIHANHGSEYNSFVIGGSLHIFSTSGIDNLLCIISTGLFF</sequence>